<evidence type="ECO:0000313" key="4">
    <source>
        <dbReference type="EMBL" id="PZN82482.1"/>
    </source>
</evidence>
<keyword evidence="1 4" id="KW-0808">Transferase</keyword>
<feature type="non-terminal residue" evidence="4">
    <location>
        <position position="1"/>
    </location>
</feature>
<dbReference type="Pfam" id="PF00132">
    <property type="entry name" value="Hexapep"/>
    <property type="match status" value="1"/>
</dbReference>
<dbReference type="InterPro" id="IPR018357">
    <property type="entry name" value="Hexapep_transf_CS"/>
</dbReference>
<dbReference type="InterPro" id="IPR001451">
    <property type="entry name" value="Hexapep"/>
</dbReference>
<dbReference type="EMBL" id="QJPH01000217">
    <property type="protein sequence ID" value="PZN82482.1"/>
    <property type="molecule type" value="Genomic_DNA"/>
</dbReference>
<dbReference type="PROSITE" id="PS00101">
    <property type="entry name" value="HEXAPEP_TRANSFERASES"/>
    <property type="match status" value="1"/>
</dbReference>
<dbReference type="Gene3D" id="2.160.10.10">
    <property type="entry name" value="Hexapeptide repeat proteins"/>
    <property type="match status" value="1"/>
</dbReference>
<dbReference type="PANTHER" id="PTHR23416">
    <property type="entry name" value="SIALIC ACID SYNTHASE-RELATED"/>
    <property type="match status" value="1"/>
</dbReference>
<protein>
    <submittedName>
        <fullName evidence="4">Transferase</fullName>
    </submittedName>
</protein>
<evidence type="ECO:0000313" key="5">
    <source>
        <dbReference type="Proteomes" id="UP000249396"/>
    </source>
</evidence>
<dbReference type="AlphaFoldDB" id="A0A2W4RF60"/>
<comment type="caution">
    <text evidence="4">The sequence shown here is derived from an EMBL/GenBank/DDBJ whole genome shotgun (WGS) entry which is preliminary data.</text>
</comment>
<gene>
    <name evidence="4" type="ORF">DM484_06310</name>
</gene>
<dbReference type="GO" id="GO:0016746">
    <property type="term" value="F:acyltransferase activity"/>
    <property type="evidence" value="ECO:0007669"/>
    <property type="project" value="UniProtKB-KW"/>
</dbReference>
<evidence type="ECO:0000256" key="2">
    <source>
        <dbReference type="ARBA" id="ARBA00022737"/>
    </source>
</evidence>
<dbReference type="InterPro" id="IPR011004">
    <property type="entry name" value="Trimer_LpxA-like_sf"/>
</dbReference>
<keyword evidence="2" id="KW-0677">Repeat</keyword>
<keyword evidence="3" id="KW-0012">Acyltransferase</keyword>
<evidence type="ECO:0000256" key="3">
    <source>
        <dbReference type="ARBA" id="ARBA00023315"/>
    </source>
</evidence>
<name>A0A2W4RF60_9GAMM</name>
<dbReference type="SUPFAM" id="SSF51161">
    <property type="entry name" value="Trimeric LpxA-like enzymes"/>
    <property type="match status" value="1"/>
</dbReference>
<dbReference type="Proteomes" id="UP000249396">
    <property type="component" value="Unassembled WGS sequence"/>
</dbReference>
<accession>A0A2W4RF60</accession>
<dbReference type="InterPro" id="IPR051159">
    <property type="entry name" value="Hexapeptide_acetyltransf"/>
</dbReference>
<evidence type="ECO:0000256" key="1">
    <source>
        <dbReference type="ARBA" id="ARBA00022679"/>
    </source>
</evidence>
<proteinExistence type="predicted"/>
<reference evidence="4 5" key="1">
    <citation type="journal article" date="2018" name="Aquat. Microb. Ecol.">
        <title>Gammaproteobacterial methanotrophs dominate.</title>
        <authorList>
            <person name="Rissanen A.J."/>
            <person name="Saarenheimo J."/>
            <person name="Tiirola M."/>
            <person name="Peura S."/>
            <person name="Aalto S.L."/>
            <person name="Karvinen A."/>
            <person name="Nykanen H."/>
        </authorList>
    </citation>
    <scope>NUCLEOTIDE SEQUENCE [LARGE SCALE GENOMIC DNA]</scope>
    <source>
        <strain evidence="4">AMbin10</strain>
    </source>
</reference>
<dbReference type="CDD" id="cd04647">
    <property type="entry name" value="LbH_MAT_like"/>
    <property type="match status" value="1"/>
</dbReference>
<organism evidence="4 5">
    <name type="scientific">Candidatus Methylumidiphilus alinenensis</name>
    <dbReference type="NCBI Taxonomy" id="2202197"/>
    <lineage>
        <taxon>Bacteria</taxon>
        <taxon>Pseudomonadati</taxon>
        <taxon>Pseudomonadota</taxon>
        <taxon>Gammaproteobacteria</taxon>
        <taxon>Methylococcales</taxon>
        <taxon>Candidatus Methylumidiphilus</taxon>
    </lineage>
</organism>
<sequence length="192" mass="20501">AKKKLLIFILSPFARFYNGLSAWRRLWAHARLRTALGGCLHPSVVVLGMPELHGTVNILLGKNLYLYRELYLETQDEGRIEIGSGVVLSRGVHIVSHASVVLEDGVMVGEYASIRDANHQIAEGQPIRDSGHDAKPVHIGRGAWIGRGVAVLAGVHIGAGAVIGANAVVTRDVAPGEIVVGVPARPIHKPSV</sequence>